<organism evidence="5 6">
    <name type="scientific">Gandjariella thermophila</name>
    <dbReference type="NCBI Taxonomy" id="1931992"/>
    <lineage>
        <taxon>Bacteria</taxon>
        <taxon>Bacillati</taxon>
        <taxon>Actinomycetota</taxon>
        <taxon>Actinomycetes</taxon>
        <taxon>Pseudonocardiales</taxon>
        <taxon>Pseudonocardiaceae</taxon>
        <taxon>Gandjariella</taxon>
    </lineage>
</organism>
<dbReference type="PANTHER" id="PTHR12128:SF19">
    <property type="entry name" value="5-DEHYDRO-4-DEOXYGLUCARATE DEHYDRATASE 2-RELATED"/>
    <property type="match status" value="1"/>
</dbReference>
<feature type="active site" description="Proton donor/acceptor" evidence="3">
    <location>
        <position position="141"/>
    </location>
</feature>
<dbReference type="PIRSF" id="PIRSF001365">
    <property type="entry name" value="DHDPS"/>
    <property type="match status" value="1"/>
</dbReference>
<accession>A0A4D4IZM9</accession>
<protein>
    <submittedName>
        <fullName evidence="5">Dihydrodipicolinate synthase family protein</fullName>
    </submittedName>
</protein>
<evidence type="ECO:0000256" key="1">
    <source>
        <dbReference type="ARBA" id="ARBA00023239"/>
    </source>
</evidence>
<evidence type="ECO:0000313" key="5">
    <source>
        <dbReference type="EMBL" id="GDY29795.1"/>
    </source>
</evidence>
<evidence type="ECO:0000256" key="3">
    <source>
        <dbReference type="PIRSR" id="PIRSR001365-1"/>
    </source>
</evidence>
<evidence type="ECO:0000256" key="4">
    <source>
        <dbReference type="PIRSR" id="PIRSR001365-2"/>
    </source>
</evidence>
<dbReference type="SMART" id="SM01130">
    <property type="entry name" value="DHDPS"/>
    <property type="match status" value="1"/>
</dbReference>
<evidence type="ECO:0000256" key="2">
    <source>
        <dbReference type="PIRNR" id="PIRNR001365"/>
    </source>
</evidence>
<dbReference type="CDD" id="cd00408">
    <property type="entry name" value="DHDPS-like"/>
    <property type="match status" value="1"/>
</dbReference>
<evidence type="ECO:0000313" key="6">
    <source>
        <dbReference type="Proteomes" id="UP000298860"/>
    </source>
</evidence>
<dbReference type="EMBL" id="BJFL01000004">
    <property type="protein sequence ID" value="GDY29795.1"/>
    <property type="molecule type" value="Genomic_DNA"/>
</dbReference>
<dbReference type="Pfam" id="PF00701">
    <property type="entry name" value="DHDPS"/>
    <property type="match status" value="1"/>
</dbReference>
<dbReference type="PANTHER" id="PTHR12128">
    <property type="entry name" value="DIHYDRODIPICOLINATE SYNTHASE"/>
    <property type="match status" value="1"/>
</dbReference>
<keyword evidence="6" id="KW-1185">Reference proteome</keyword>
<gene>
    <name evidence="5" type="primary">dapA_1</name>
    <name evidence="5" type="ORF">GTS_14280</name>
</gene>
<dbReference type="Gene3D" id="3.20.20.70">
    <property type="entry name" value="Aldolase class I"/>
    <property type="match status" value="1"/>
</dbReference>
<dbReference type="InterPro" id="IPR013785">
    <property type="entry name" value="Aldolase_TIM"/>
</dbReference>
<dbReference type="RefSeq" id="WP_137812945.1">
    <property type="nucleotide sequence ID" value="NZ_BJFL01000004.1"/>
</dbReference>
<name>A0A4D4IZM9_9PSEU</name>
<dbReference type="SUPFAM" id="SSF51569">
    <property type="entry name" value="Aldolase"/>
    <property type="match status" value="1"/>
</dbReference>
<comment type="similarity">
    <text evidence="2">Belongs to the DapA family.</text>
</comment>
<feature type="active site" description="Schiff-base intermediate with substrate" evidence="3">
    <location>
        <position position="166"/>
    </location>
</feature>
<dbReference type="AlphaFoldDB" id="A0A4D4IZM9"/>
<feature type="binding site" evidence="4">
    <location>
        <position position="53"/>
    </location>
    <ligand>
        <name>pyruvate</name>
        <dbReference type="ChEBI" id="CHEBI:15361"/>
    </ligand>
</feature>
<dbReference type="GO" id="GO:0008840">
    <property type="term" value="F:4-hydroxy-tetrahydrodipicolinate synthase activity"/>
    <property type="evidence" value="ECO:0007669"/>
    <property type="project" value="TreeGrafter"/>
</dbReference>
<dbReference type="InterPro" id="IPR002220">
    <property type="entry name" value="DapA-like"/>
</dbReference>
<proteinExistence type="inferred from homology"/>
<sequence>MSLDKLAEKLAGVVAIPVTAFDGDGAVDEPACVRVMERIVGAGVDVVTPNGNTGEFYALGTDEARRVVELTMRTVGSGATVVAGVGGSVPEAVAAARHARRAGAQAIMVHQPVHPYASQDDWVEYHRAIAGAVPDLGVLLYLRNPRIGGAHLARLGELAPNVIGVKYAVPDPVRFASVARDAGLGRFVWIAGLAELAAPGYWAVGATGFTSGLVNVHPELSLSMLAALRAGDYPAAMRVWESARPFEELRAEGESENNVSVVKEALAQLGLCRRTVRPPSHPVDEPTRRRIGELLESWGLGSPEMRMAG</sequence>
<dbReference type="OrthoDB" id="9778880at2"/>
<keyword evidence="1 2" id="KW-0456">Lyase</keyword>
<comment type="caution">
    <text evidence="5">The sequence shown here is derived from an EMBL/GenBank/DDBJ whole genome shotgun (WGS) entry which is preliminary data.</text>
</comment>
<reference evidence="6" key="1">
    <citation type="submission" date="2019-04" db="EMBL/GenBank/DDBJ databases">
        <title>Draft genome sequence of Pseudonocardiaceae bacterium SL3-2-4.</title>
        <authorList>
            <person name="Ningsih F."/>
            <person name="Yokota A."/>
            <person name="Sakai Y."/>
            <person name="Nanatani K."/>
            <person name="Yabe S."/>
            <person name="Oetari A."/>
            <person name="Sjamsuridzal W."/>
        </authorList>
    </citation>
    <scope>NUCLEOTIDE SEQUENCE [LARGE SCALE GENOMIC DNA]</scope>
    <source>
        <strain evidence="6">SL3-2-4</strain>
    </source>
</reference>
<dbReference type="Proteomes" id="UP000298860">
    <property type="component" value="Unassembled WGS sequence"/>
</dbReference>